<evidence type="ECO:0000313" key="7">
    <source>
        <dbReference type="EMBL" id="RYN35338.1"/>
    </source>
</evidence>
<evidence type="ECO:0000256" key="1">
    <source>
        <dbReference type="ARBA" id="ARBA00004123"/>
    </source>
</evidence>
<proteinExistence type="predicted"/>
<keyword evidence="3" id="KW-0804">Transcription</keyword>
<dbReference type="GO" id="GO:1990269">
    <property type="term" value="F:RNA polymerase II C-terminal domain phosphoserine binding"/>
    <property type="evidence" value="ECO:0007669"/>
    <property type="project" value="TreeGrafter"/>
</dbReference>
<evidence type="ECO:0000256" key="3">
    <source>
        <dbReference type="ARBA" id="ARBA00023163"/>
    </source>
</evidence>
<reference evidence="8" key="3">
    <citation type="journal article" date="2019" name="J. ISSAAS">
        <title>Genomics, evolutionary history and diagnostics of the Alternaria alternata species group including apple and Asian pear pathotypes.</title>
        <authorList>
            <person name="Armitage A.D."/>
            <person name="Cockerton H.M."/>
            <person name="Sreenivasaprasad S."/>
            <person name="Woodhall J."/>
            <person name="Lane C."/>
            <person name="Harrison R.J."/>
            <person name="Clarkson J.P."/>
        </authorList>
    </citation>
    <scope>NUCLEOTIDE SEQUENCE</scope>
    <source>
        <strain evidence="8">FERA 1082</strain>
    </source>
</reference>
<accession>A0A4Q4PU43</accession>
<keyword evidence="4" id="KW-0539">Nucleus</keyword>
<comment type="subcellular location">
    <subcellularLocation>
        <location evidence="1">Nucleus</location>
    </subcellularLocation>
</comment>
<dbReference type="InterPro" id="IPR004343">
    <property type="entry name" value="Plus-3_dom"/>
</dbReference>
<organism evidence="8 10">
    <name type="scientific">Alternaria tenuissima</name>
    <dbReference type="NCBI Taxonomy" id="119927"/>
    <lineage>
        <taxon>Eukaryota</taxon>
        <taxon>Fungi</taxon>
        <taxon>Dikarya</taxon>
        <taxon>Ascomycota</taxon>
        <taxon>Pezizomycotina</taxon>
        <taxon>Dothideomycetes</taxon>
        <taxon>Pleosporomycetidae</taxon>
        <taxon>Pleosporales</taxon>
        <taxon>Pleosporineae</taxon>
        <taxon>Pleosporaceae</taxon>
        <taxon>Alternaria</taxon>
        <taxon>Alternaria sect. Alternaria</taxon>
        <taxon>Alternaria alternata complex</taxon>
    </lineage>
</organism>
<dbReference type="PANTHER" id="PTHR13115">
    <property type="entry name" value="RNA POLYMERASE-ASSOCIATED PROTEIN RTF1 HOMOLOG"/>
    <property type="match status" value="1"/>
</dbReference>
<protein>
    <recommendedName>
        <fullName evidence="6">Plus3 domain-containing protein</fullName>
    </recommendedName>
</protein>
<name>A0A4Q4PU43_9PLEO</name>
<feature type="compositionally biased region" description="Basic and acidic residues" evidence="5">
    <location>
        <begin position="397"/>
        <end position="436"/>
    </location>
</feature>
<gene>
    <name evidence="8" type="ORF">AA0114_g1063</name>
    <name evidence="7" type="ORF">AA0115_g2111</name>
    <name evidence="9" type="ORF">AA0119_g1132</name>
</gene>
<feature type="region of interest" description="Disordered" evidence="5">
    <location>
        <begin position="397"/>
        <end position="486"/>
    </location>
</feature>
<evidence type="ECO:0000256" key="2">
    <source>
        <dbReference type="ARBA" id="ARBA00023015"/>
    </source>
</evidence>
<dbReference type="FunFam" id="3.90.70.200:FF:000005">
    <property type="entry name" value="Related to Pol II transcription elongation factor"/>
    <property type="match status" value="1"/>
</dbReference>
<feature type="compositionally biased region" description="Acidic residues" evidence="5">
    <location>
        <begin position="1"/>
        <end position="24"/>
    </location>
</feature>
<keyword evidence="2" id="KW-0805">Transcription regulation</keyword>
<feature type="compositionally biased region" description="Low complexity" evidence="5">
    <location>
        <begin position="25"/>
        <end position="39"/>
    </location>
</feature>
<dbReference type="PROSITE" id="PS51360">
    <property type="entry name" value="PLUS3"/>
    <property type="match status" value="1"/>
</dbReference>
<dbReference type="Pfam" id="PF03126">
    <property type="entry name" value="Plus-3"/>
    <property type="match status" value="1"/>
</dbReference>
<keyword evidence="11" id="KW-1185">Reference proteome</keyword>
<sequence>MSDIDDELFALAGGDEDADVEEGEASSPAASSPNSLGSDAMDESDSDRDDDVPERAADVPYPLEGKYIDEADKRHILGLSQLDREEILGQRAEEMSSANFKAELARRAANVQNDRKRKASSEDADERKSSRPKVQPRKNEKLEAYKREREQRGQQRQRNDDRRSGRRRSSSADRDGGSDVDADGESDVEWDDRVPEKAREEVPATLRDFESVRVGRGFFSEVCFHPGFEEAMTGAFGRVGVGQDAQRRTLYKMAQIKGFSAGKPYVFEGKDGKRVATDQYVIAQHGSVKKDYQFQFLSNQRFSESDLDAYRQSLIEANAKVPTQSFLQRKYDDLKALQNHHWTDADISARIAKSKKYAHLLNRSNSDAQPKIATQSETAAARIAELNRKNRILEAERVRKAQLDQQRQKKMEQKKEMARRKAEEEARKAQEEEAARKNNNLDVDALFDGDASSRASTPNPQQPQQGKKKTERKGLPTFRKPKMDDDIIANMDIGMDIEI</sequence>
<dbReference type="EMBL" id="PDXB01000004">
    <property type="protein sequence ID" value="RYN35338.1"/>
    <property type="molecule type" value="Genomic_DNA"/>
</dbReference>
<comment type="caution">
    <text evidence="8">The sequence shown here is derived from an EMBL/GenBank/DDBJ whole genome shotgun (WGS) entry which is preliminary data.</text>
</comment>
<feature type="domain" description="Plus3" evidence="6">
    <location>
        <begin position="203"/>
        <end position="339"/>
    </location>
</feature>
<dbReference type="PANTHER" id="PTHR13115:SF8">
    <property type="entry name" value="RNA POLYMERASE-ASSOCIATED PROTEIN RTF1 HOMOLOG"/>
    <property type="match status" value="1"/>
</dbReference>
<evidence type="ECO:0000256" key="4">
    <source>
        <dbReference type="ARBA" id="ARBA00023242"/>
    </source>
</evidence>
<dbReference type="SUPFAM" id="SSF159042">
    <property type="entry name" value="Plus3-like"/>
    <property type="match status" value="1"/>
</dbReference>
<dbReference type="Proteomes" id="UP000293195">
    <property type="component" value="Unassembled WGS sequence"/>
</dbReference>
<evidence type="ECO:0000313" key="11">
    <source>
        <dbReference type="Proteomes" id="UP000293195"/>
    </source>
</evidence>
<dbReference type="Proteomes" id="UP000292402">
    <property type="component" value="Unassembled WGS sequence"/>
</dbReference>
<feature type="compositionally biased region" description="Basic and acidic residues" evidence="5">
    <location>
        <begin position="119"/>
        <end position="129"/>
    </location>
</feature>
<dbReference type="InterPro" id="IPR036128">
    <property type="entry name" value="Plus3-like_sf"/>
</dbReference>
<evidence type="ECO:0000256" key="5">
    <source>
        <dbReference type="SAM" id="MobiDB-lite"/>
    </source>
</evidence>
<feature type="compositionally biased region" description="Acidic residues" evidence="5">
    <location>
        <begin position="40"/>
        <end position="52"/>
    </location>
</feature>
<evidence type="ECO:0000313" key="8">
    <source>
        <dbReference type="EMBL" id="RYN60979.1"/>
    </source>
</evidence>
<reference evidence="7" key="1">
    <citation type="submission" date="2017-10" db="EMBL/GenBank/DDBJ databases">
        <authorList>
            <person name="Armitage A.D."/>
            <person name="Barbara D.J."/>
            <person name="Woodhall J.W."/>
            <person name="Sreenivasaprasad S."/>
            <person name="Lane C.R."/>
            <person name="Clarkson J.P."/>
            <person name="Harrison R.J."/>
        </authorList>
    </citation>
    <scope>NUCLEOTIDE SEQUENCE</scope>
    <source>
        <strain evidence="7">FERA 1164</strain>
        <strain evidence="9">FERA 635</strain>
    </source>
</reference>
<dbReference type="AlphaFoldDB" id="A0A4Q4PU43"/>
<feature type="compositionally biased region" description="Basic and acidic residues" evidence="5">
    <location>
        <begin position="137"/>
        <end position="163"/>
    </location>
</feature>
<reference evidence="10 11" key="2">
    <citation type="journal article" date="2019" name="bioRxiv">
        <title>Genomics, evolutionary history and diagnostics of the Alternaria alternata species group including apple and Asian pear pathotypes.</title>
        <authorList>
            <person name="Armitage A.D."/>
            <person name="Cockerton H.M."/>
            <person name="Sreenivasaprasad S."/>
            <person name="Woodhall J.W."/>
            <person name="Lane C.R."/>
            <person name="Harrison R.J."/>
            <person name="Clarkson J.P."/>
        </authorList>
    </citation>
    <scope>NUCLEOTIDE SEQUENCE [LARGE SCALE GENOMIC DNA]</scope>
    <source>
        <strain evidence="10">FERA 1082</strain>
        <strain evidence="7">FERA 1164</strain>
        <strain evidence="11">FERA 635</strain>
    </source>
</reference>
<dbReference type="Gene3D" id="3.90.70.200">
    <property type="entry name" value="Plus-3 domain"/>
    <property type="match status" value="1"/>
</dbReference>
<feature type="region of interest" description="Disordered" evidence="5">
    <location>
        <begin position="106"/>
        <end position="199"/>
    </location>
</feature>
<evidence type="ECO:0000313" key="9">
    <source>
        <dbReference type="EMBL" id="RYO08654.1"/>
    </source>
</evidence>
<dbReference type="SMART" id="SM00719">
    <property type="entry name" value="Plus3"/>
    <property type="match status" value="1"/>
</dbReference>
<evidence type="ECO:0000313" key="10">
    <source>
        <dbReference type="Proteomes" id="UP000292402"/>
    </source>
</evidence>
<dbReference type="EMBL" id="PDXA01000002">
    <property type="protein sequence ID" value="RYN60979.1"/>
    <property type="molecule type" value="Genomic_DNA"/>
</dbReference>
<evidence type="ECO:0000259" key="6">
    <source>
        <dbReference type="PROSITE" id="PS51360"/>
    </source>
</evidence>
<feature type="compositionally biased region" description="Acidic residues" evidence="5">
    <location>
        <begin position="178"/>
        <end position="190"/>
    </location>
</feature>
<dbReference type="Proteomes" id="UP000292340">
    <property type="component" value="Unassembled WGS sequence"/>
</dbReference>
<dbReference type="EMBL" id="PDXF01000003">
    <property type="protein sequence ID" value="RYO08654.1"/>
    <property type="molecule type" value="Genomic_DNA"/>
</dbReference>
<dbReference type="GO" id="GO:0016593">
    <property type="term" value="C:Cdc73/Paf1 complex"/>
    <property type="evidence" value="ECO:0007669"/>
    <property type="project" value="TreeGrafter"/>
</dbReference>
<feature type="region of interest" description="Disordered" evidence="5">
    <location>
        <begin position="1"/>
        <end position="73"/>
    </location>
</feature>
<dbReference type="GO" id="GO:0003677">
    <property type="term" value="F:DNA binding"/>
    <property type="evidence" value="ECO:0007669"/>
    <property type="project" value="InterPro"/>
</dbReference>